<dbReference type="InterPro" id="IPR000640">
    <property type="entry name" value="EFG_V-like"/>
</dbReference>
<gene>
    <name evidence="10" type="ORF">PGLA1383_LOCUS39035</name>
</gene>
<evidence type="ECO:0000259" key="9">
    <source>
        <dbReference type="Pfam" id="PF14492"/>
    </source>
</evidence>
<dbReference type="InterPro" id="IPR027417">
    <property type="entry name" value="P-loop_NTPase"/>
</dbReference>
<feature type="domain" description="Elongation Factor G" evidence="9">
    <location>
        <begin position="720"/>
        <end position="775"/>
    </location>
</feature>
<evidence type="ECO:0000256" key="6">
    <source>
        <dbReference type="SAM" id="Phobius"/>
    </source>
</evidence>
<feature type="domain" description="Elongation factor EFG" evidence="7">
    <location>
        <begin position="825"/>
        <end position="873"/>
    </location>
</feature>
<proteinExistence type="predicted"/>
<accession>A0A813G9F4</accession>
<evidence type="ECO:0000256" key="2">
    <source>
        <dbReference type="ARBA" id="ARBA00022917"/>
    </source>
</evidence>
<feature type="domain" description="Pseudouridine synthase RsuA/RluA-like" evidence="8">
    <location>
        <begin position="115"/>
        <end position="289"/>
    </location>
</feature>
<evidence type="ECO:0000259" key="8">
    <source>
        <dbReference type="Pfam" id="PF00849"/>
    </source>
</evidence>
<keyword evidence="2" id="KW-0648">Protein biosynthesis</keyword>
<dbReference type="GO" id="GO:0006412">
    <property type="term" value="P:translation"/>
    <property type="evidence" value="ECO:0007669"/>
    <property type="project" value="UniProtKB-KW"/>
</dbReference>
<reference evidence="10" key="1">
    <citation type="submission" date="2021-02" db="EMBL/GenBank/DDBJ databases">
        <authorList>
            <person name="Dougan E. K."/>
            <person name="Rhodes N."/>
            <person name="Thang M."/>
            <person name="Chan C."/>
        </authorList>
    </citation>
    <scope>NUCLEOTIDE SEQUENCE</scope>
</reference>
<dbReference type="SUPFAM" id="SSF52540">
    <property type="entry name" value="P-loop containing nucleoside triphosphate hydrolases"/>
    <property type="match status" value="1"/>
</dbReference>
<dbReference type="Pfam" id="PF14492">
    <property type="entry name" value="EFG_III"/>
    <property type="match status" value="1"/>
</dbReference>
<dbReference type="CDD" id="cd02869">
    <property type="entry name" value="PseudoU_synth_RluA_like"/>
    <property type="match status" value="1"/>
</dbReference>
<evidence type="ECO:0000256" key="3">
    <source>
        <dbReference type="ARBA" id="ARBA00023134"/>
    </source>
</evidence>
<keyword evidence="11" id="KW-1185">Reference proteome</keyword>
<feature type="compositionally biased region" description="Gly residues" evidence="5">
    <location>
        <begin position="963"/>
        <end position="976"/>
    </location>
</feature>
<keyword evidence="6" id="KW-1133">Transmembrane helix</keyword>
<keyword evidence="4" id="KW-0175">Coiled coil</keyword>
<evidence type="ECO:0000259" key="7">
    <source>
        <dbReference type="Pfam" id="PF00679"/>
    </source>
</evidence>
<dbReference type="Gene3D" id="3.30.2350.10">
    <property type="entry name" value="Pseudouridine synthase"/>
    <property type="match status" value="1"/>
</dbReference>
<evidence type="ECO:0000313" key="10">
    <source>
        <dbReference type="EMBL" id="CAE8621517.1"/>
    </source>
</evidence>
<dbReference type="PANTHER" id="PTHR43261:SF1">
    <property type="entry name" value="RIBOSOME-RELEASING FACTOR 2, MITOCHONDRIAL"/>
    <property type="match status" value="1"/>
</dbReference>
<dbReference type="InterPro" id="IPR006145">
    <property type="entry name" value="PsdUridine_synth_RsuA/RluA"/>
</dbReference>
<dbReference type="InterPro" id="IPR020103">
    <property type="entry name" value="PsdUridine_synth_cat_dom_sf"/>
</dbReference>
<dbReference type="GO" id="GO:0032790">
    <property type="term" value="P:ribosome disassembly"/>
    <property type="evidence" value="ECO:0007669"/>
    <property type="project" value="TreeGrafter"/>
</dbReference>
<dbReference type="EMBL" id="CAJNNV010027765">
    <property type="protein sequence ID" value="CAE8621517.1"/>
    <property type="molecule type" value="Genomic_DNA"/>
</dbReference>
<keyword evidence="1" id="KW-0547">Nucleotide-binding</keyword>
<dbReference type="SUPFAM" id="SSF54980">
    <property type="entry name" value="EF-G C-terminal domain-like"/>
    <property type="match status" value="2"/>
</dbReference>
<name>A0A813G9F4_POLGL</name>
<dbReference type="Gene3D" id="3.40.50.300">
    <property type="entry name" value="P-loop containing nucleotide triphosphate hydrolases"/>
    <property type="match status" value="2"/>
</dbReference>
<organism evidence="10 11">
    <name type="scientific">Polarella glacialis</name>
    <name type="common">Dinoflagellate</name>
    <dbReference type="NCBI Taxonomy" id="89957"/>
    <lineage>
        <taxon>Eukaryota</taxon>
        <taxon>Sar</taxon>
        <taxon>Alveolata</taxon>
        <taxon>Dinophyceae</taxon>
        <taxon>Suessiales</taxon>
        <taxon>Suessiaceae</taxon>
        <taxon>Polarella</taxon>
    </lineage>
</organism>
<protein>
    <submittedName>
        <fullName evidence="10">Uncharacterized protein</fullName>
    </submittedName>
</protein>
<sequence>MAAWGCSELDLAGSPVSRATAAVSAAKTQNWTEHLSPKLAAMVALTLASAFTSPSGARSALGASVVEAAAAALQLLAARLDAAACGYPIDEVVDQMPLSASEPSILVARPSGVRVVWKPPGWEVTVSGDEDDEPVPGPGRQLQEWLAKNFGARHPIALDVRAAHGLVHRLDRDTSGALLWAADYKSYYGLRLKFATGEVRKEYICLCDGWLDPEPRLLEKLLRRVLQERGRGVGGQVQRSEVVASGGKRACTEILSVVHKAGPQGEPVSIVEVRLHTGRLHQIRAHLASEGPTAGARRTGACPVANKNGIALLSSIGKGRQLPKGPHLAASSAESKSLPPFALALALAVGAVAAAAVSATKRLGASTSEGSRVVAVVGRDGVGNLVGKSKVCAGLLDLAADTAKRAADGSFAQKCFSHVYSQRDGRGPTPRLHLIDTPGHVDRLPLVEDALHIAQGAVVVCSINGGVDAACGRAFAAVAYTGVDRADGAPGFLAALDALERLFAPAHVVGAESGNVLSGTLCSTQGCDLEFATQLREQLVEALANVDDELMEAYQRPLLEAALHRAAAAGLISPLVAGSAKTGLGLDALQEVIGTFIPGGSGDLSAPVVMRGDLGAQLGLQPATPGPLRPGEPCQLAGVVAESVFKGLSSRVVTVTPKRLLVHSARGEVQQVQEVHEGDMVLLPVDVPIALARHSAAEPGSGVRRGRCTFALQLGGLKPEQREALLRALDVLLQAGDGLRLETNEETGDKFLSFMGTLHLELVRERLVREFKIKTLLLPGKRDSGLEIQALDRVLRSALGKAGPGNIPVAGNLVLLEPVAAWLQSENQVVAAEVPLREILNFDQDLNKLTEGEGFFTFRLQGYQEVTPVLQKRNQGVGAGVGAGVDAGDGTGGTGGGADCADGAVVPMLLLVLGVLMALVSLEVVLLVLIVLMALDVVPLDGYVAAWGDGGANGSDGSHAADDGGGTGGTGGGADGAGAPALISKQPSKPYTSIGLAHGTLA</sequence>
<feature type="region of interest" description="Disordered" evidence="5">
    <location>
        <begin position="956"/>
        <end position="986"/>
    </location>
</feature>
<dbReference type="Proteomes" id="UP000654075">
    <property type="component" value="Unassembled WGS sequence"/>
</dbReference>
<dbReference type="Gene3D" id="3.30.70.240">
    <property type="match status" value="1"/>
</dbReference>
<feature type="transmembrane region" description="Helical" evidence="6">
    <location>
        <begin position="908"/>
        <end position="935"/>
    </location>
</feature>
<dbReference type="GO" id="GO:0001522">
    <property type="term" value="P:pseudouridine synthesis"/>
    <property type="evidence" value="ECO:0007669"/>
    <property type="project" value="InterPro"/>
</dbReference>
<dbReference type="GO" id="GO:0009982">
    <property type="term" value="F:pseudouridine synthase activity"/>
    <property type="evidence" value="ECO:0007669"/>
    <property type="project" value="InterPro"/>
</dbReference>
<feature type="coiled-coil region" evidence="4">
    <location>
        <begin position="529"/>
        <end position="556"/>
    </location>
</feature>
<dbReference type="PANTHER" id="PTHR43261">
    <property type="entry name" value="TRANSLATION ELONGATION FACTOR G-RELATED"/>
    <property type="match status" value="1"/>
</dbReference>
<dbReference type="Pfam" id="PF00679">
    <property type="entry name" value="EFG_C"/>
    <property type="match status" value="1"/>
</dbReference>
<evidence type="ECO:0000313" key="11">
    <source>
        <dbReference type="Proteomes" id="UP000654075"/>
    </source>
</evidence>
<dbReference type="InterPro" id="IPR041095">
    <property type="entry name" value="EFG_II"/>
</dbReference>
<dbReference type="Pfam" id="PF00849">
    <property type="entry name" value="PseudoU_synth_2"/>
    <property type="match status" value="1"/>
</dbReference>
<dbReference type="GO" id="GO:0003723">
    <property type="term" value="F:RNA binding"/>
    <property type="evidence" value="ECO:0007669"/>
    <property type="project" value="InterPro"/>
</dbReference>
<dbReference type="SUPFAM" id="SSF55120">
    <property type="entry name" value="Pseudouridine synthase"/>
    <property type="match status" value="1"/>
</dbReference>
<keyword evidence="6" id="KW-0812">Transmembrane</keyword>
<evidence type="ECO:0000256" key="5">
    <source>
        <dbReference type="SAM" id="MobiDB-lite"/>
    </source>
</evidence>
<dbReference type="Gene3D" id="3.30.70.870">
    <property type="entry name" value="Elongation Factor G (Translational Gtpase), domain 3"/>
    <property type="match status" value="1"/>
</dbReference>
<keyword evidence="3" id="KW-0342">GTP-binding</keyword>
<evidence type="ECO:0000256" key="1">
    <source>
        <dbReference type="ARBA" id="ARBA00022741"/>
    </source>
</evidence>
<evidence type="ECO:0000256" key="4">
    <source>
        <dbReference type="SAM" id="Coils"/>
    </source>
</evidence>
<dbReference type="InterPro" id="IPR035647">
    <property type="entry name" value="EFG_III/V"/>
</dbReference>
<comment type="caution">
    <text evidence="10">The sequence shown here is derived from an EMBL/GenBank/DDBJ whole genome shotgun (WGS) entry which is preliminary data.</text>
</comment>
<dbReference type="AlphaFoldDB" id="A0A813G9F4"/>
<dbReference type="GO" id="GO:0005525">
    <property type="term" value="F:GTP binding"/>
    <property type="evidence" value="ECO:0007669"/>
    <property type="project" value="UniProtKB-KW"/>
</dbReference>
<dbReference type="OrthoDB" id="418349at2759"/>
<keyword evidence="6" id="KW-0472">Membrane</keyword>